<evidence type="ECO:0000256" key="8">
    <source>
        <dbReference type="ARBA" id="ARBA00023065"/>
    </source>
</evidence>
<proteinExistence type="inferred from homology"/>
<feature type="transmembrane region" description="Helical" evidence="11">
    <location>
        <begin position="6"/>
        <end position="29"/>
    </location>
</feature>
<dbReference type="Proteomes" id="UP000578112">
    <property type="component" value="Unassembled WGS sequence"/>
</dbReference>
<dbReference type="InterPro" id="IPR038770">
    <property type="entry name" value="Na+/solute_symporter_sf"/>
</dbReference>
<evidence type="ECO:0000256" key="3">
    <source>
        <dbReference type="ARBA" id="ARBA00022448"/>
    </source>
</evidence>
<feature type="transmembrane region" description="Helical" evidence="11">
    <location>
        <begin position="165"/>
        <end position="182"/>
    </location>
</feature>
<comment type="similarity">
    <text evidence="2">Belongs to the monovalent cation:proton antiporter 2 (CPA2) transporter (TC 2.A.37) family.</text>
</comment>
<comment type="subcellular location">
    <subcellularLocation>
        <location evidence="1">Membrane</location>
        <topology evidence="1">Multi-pass membrane protein</topology>
    </subcellularLocation>
</comment>
<dbReference type="PANTHER" id="PTHR43562:SF3">
    <property type="entry name" value="SODIUM ION_PROTON EXCHANGER (EUROFUNG)"/>
    <property type="match status" value="1"/>
</dbReference>
<evidence type="ECO:0000313" key="14">
    <source>
        <dbReference type="Proteomes" id="UP000578112"/>
    </source>
</evidence>
<keyword evidence="10" id="KW-0739">Sodium transport</keyword>
<feature type="transmembrane region" description="Helical" evidence="11">
    <location>
        <begin position="220"/>
        <end position="240"/>
    </location>
</feature>
<keyword evidence="6 11" id="KW-1133">Transmembrane helix</keyword>
<protein>
    <submittedName>
        <fullName evidence="13">Kef-type K+ transport system membrane component KefB</fullName>
    </submittedName>
</protein>
<organism evidence="13 14">
    <name type="scientific">Actinoplanes digitatis</name>
    <dbReference type="NCBI Taxonomy" id="1868"/>
    <lineage>
        <taxon>Bacteria</taxon>
        <taxon>Bacillati</taxon>
        <taxon>Actinomycetota</taxon>
        <taxon>Actinomycetes</taxon>
        <taxon>Micromonosporales</taxon>
        <taxon>Micromonosporaceae</taxon>
        <taxon>Actinoplanes</taxon>
    </lineage>
</organism>
<keyword evidence="7" id="KW-0915">Sodium</keyword>
<evidence type="ECO:0000256" key="11">
    <source>
        <dbReference type="SAM" id="Phobius"/>
    </source>
</evidence>
<feature type="transmembrane region" description="Helical" evidence="11">
    <location>
        <begin position="319"/>
        <end position="339"/>
    </location>
</feature>
<dbReference type="PANTHER" id="PTHR43562">
    <property type="entry name" value="NAPA-TYPE SODIUM/HYDROGEN ANTIPORTER"/>
    <property type="match status" value="1"/>
</dbReference>
<gene>
    <name evidence="13" type="ORF">BJ971_003613</name>
</gene>
<dbReference type="GO" id="GO:0006814">
    <property type="term" value="P:sodium ion transport"/>
    <property type="evidence" value="ECO:0007669"/>
    <property type="project" value="UniProtKB-KW"/>
</dbReference>
<sequence>MSLSSYQVATLIATIAIVVLVSHAVGGLFARFRQPVVVGEILAGLIFGPTLLGLVAPDIQHLLFPKTGPVAAVLAGLAQLGLLLLMFITGGELRLTGVARDRRTISLVTVTGLVLPFSIGVAVVSAIDHRDLAGPAGTQTTTILVFAIAVAVTSIPVISRIMLDLGLLGGSFARIVLGVAALEDIALYVVLAIVLSLASAPATEFGLWDLIGIHTTGWTVGYHTAVTVVFLTAFMVWGPQVFRYLLYGRPGVLARRNATAYRLVLLLITVLLCTMLGINPIFGALLTGVCARRAEPEQELDGSATATEQTNSWITIRRFSLAFFIPIYFFTVGLGLNLVQDFDVLFFAWFFALCCVVKAASVLLGAVLAGERLRWSIDLSIALNARGGPGIVLATTTLAAGVVNRSFYTSMVVLSVLTSLIAGIWLDRRATALRQADLERARDPKVPQAVTAGGEHAGTAT</sequence>
<name>A0A7W7MQT8_9ACTN</name>
<feature type="transmembrane region" description="Helical" evidence="11">
    <location>
        <begin position="105"/>
        <end position="127"/>
    </location>
</feature>
<dbReference type="GO" id="GO:0016020">
    <property type="term" value="C:membrane"/>
    <property type="evidence" value="ECO:0007669"/>
    <property type="project" value="UniProtKB-SubCell"/>
</dbReference>
<dbReference type="AlphaFoldDB" id="A0A7W7MQT8"/>
<comment type="caution">
    <text evidence="13">The sequence shown here is derived from an EMBL/GenBank/DDBJ whole genome shotgun (WGS) entry which is preliminary data.</text>
</comment>
<dbReference type="GO" id="GO:1902600">
    <property type="term" value="P:proton transmembrane transport"/>
    <property type="evidence" value="ECO:0007669"/>
    <property type="project" value="InterPro"/>
</dbReference>
<dbReference type="InterPro" id="IPR006153">
    <property type="entry name" value="Cation/H_exchanger_TM"/>
</dbReference>
<feature type="transmembrane region" description="Helical" evidence="11">
    <location>
        <begin position="260"/>
        <end position="286"/>
    </location>
</feature>
<dbReference type="Pfam" id="PF00999">
    <property type="entry name" value="Na_H_Exchanger"/>
    <property type="match status" value="1"/>
</dbReference>
<accession>A0A7W7MQT8</accession>
<feature type="transmembrane region" description="Helical" evidence="11">
    <location>
        <begin position="407"/>
        <end position="426"/>
    </location>
</feature>
<reference evidence="13 14" key="1">
    <citation type="submission" date="2020-08" db="EMBL/GenBank/DDBJ databases">
        <title>Sequencing the genomes of 1000 actinobacteria strains.</title>
        <authorList>
            <person name="Klenk H.-P."/>
        </authorList>
    </citation>
    <scope>NUCLEOTIDE SEQUENCE [LARGE SCALE GENOMIC DNA]</scope>
    <source>
        <strain evidence="13 14">DSM 43149</strain>
    </source>
</reference>
<feature type="transmembrane region" description="Helical" evidence="11">
    <location>
        <begin position="68"/>
        <end position="93"/>
    </location>
</feature>
<dbReference type="Gene3D" id="1.20.1530.20">
    <property type="match status" value="1"/>
</dbReference>
<dbReference type="EMBL" id="JACHNH010000001">
    <property type="protein sequence ID" value="MBB4763057.1"/>
    <property type="molecule type" value="Genomic_DNA"/>
</dbReference>
<evidence type="ECO:0000256" key="7">
    <source>
        <dbReference type="ARBA" id="ARBA00023053"/>
    </source>
</evidence>
<evidence type="ECO:0000256" key="9">
    <source>
        <dbReference type="ARBA" id="ARBA00023136"/>
    </source>
</evidence>
<keyword evidence="9 11" id="KW-0472">Membrane</keyword>
<keyword evidence="14" id="KW-1185">Reference proteome</keyword>
<feature type="transmembrane region" description="Helical" evidence="11">
    <location>
        <begin position="345"/>
        <end position="369"/>
    </location>
</feature>
<keyword evidence="4" id="KW-0050">Antiport</keyword>
<evidence type="ECO:0000256" key="4">
    <source>
        <dbReference type="ARBA" id="ARBA00022449"/>
    </source>
</evidence>
<evidence type="ECO:0000256" key="2">
    <source>
        <dbReference type="ARBA" id="ARBA00005551"/>
    </source>
</evidence>
<feature type="transmembrane region" description="Helical" evidence="11">
    <location>
        <begin position="139"/>
        <end position="158"/>
    </location>
</feature>
<feature type="transmembrane region" description="Helical" evidence="11">
    <location>
        <begin position="188"/>
        <end position="208"/>
    </location>
</feature>
<evidence type="ECO:0000256" key="6">
    <source>
        <dbReference type="ARBA" id="ARBA00022989"/>
    </source>
</evidence>
<dbReference type="RefSeq" id="WP_184994418.1">
    <property type="nucleotide sequence ID" value="NZ_BOMK01000042.1"/>
</dbReference>
<evidence type="ECO:0000256" key="10">
    <source>
        <dbReference type="ARBA" id="ARBA00023201"/>
    </source>
</evidence>
<keyword evidence="3" id="KW-0813">Transport</keyword>
<evidence type="ECO:0000259" key="12">
    <source>
        <dbReference type="Pfam" id="PF00999"/>
    </source>
</evidence>
<feature type="transmembrane region" description="Helical" evidence="11">
    <location>
        <begin position="36"/>
        <end position="56"/>
    </location>
</feature>
<evidence type="ECO:0000256" key="5">
    <source>
        <dbReference type="ARBA" id="ARBA00022692"/>
    </source>
</evidence>
<evidence type="ECO:0000256" key="1">
    <source>
        <dbReference type="ARBA" id="ARBA00004141"/>
    </source>
</evidence>
<dbReference type="GO" id="GO:0015297">
    <property type="term" value="F:antiporter activity"/>
    <property type="evidence" value="ECO:0007669"/>
    <property type="project" value="UniProtKB-KW"/>
</dbReference>
<evidence type="ECO:0000313" key="13">
    <source>
        <dbReference type="EMBL" id="MBB4763057.1"/>
    </source>
</evidence>
<keyword evidence="8" id="KW-0406">Ion transport</keyword>
<keyword evidence="5 11" id="KW-0812">Transmembrane</keyword>
<feature type="transmembrane region" description="Helical" evidence="11">
    <location>
        <begin position="381"/>
        <end position="401"/>
    </location>
</feature>
<feature type="domain" description="Cation/H+ exchanger transmembrane" evidence="12">
    <location>
        <begin position="24"/>
        <end position="426"/>
    </location>
</feature>